<dbReference type="SUPFAM" id="SSF55021">
    <property type="entry name" value="ACT-like"/>
    <property type="match status" value="1"/>
</dbReference>
<name>A0A3R9Q7T4_9CREN</name>
<dbReference type="Gene3D" id="3.30.70.1150">
    <property type="entry name" value="ACT-like. Chain A, domain 2"/>
    <property type="match status" value="1"/>
</dbReference>
<organism evidence="2 3">
    <name type="scientific">Candidatus Korarchaeum cryptofilum</name>
    <dbReference type="NCBI Taxonomy" id="498846"/>
    <lineage>
        <taxon>Archaea</taxon>
        <taxon>Thermoproteota</taxon>
        <taxon>Candidatus Korarchaeia</taxon>
        <taxon>Candidatus Korarchaeales</taxon>
        <taxon>Candidatus Korarchaeaceae</taxon>
        <taxon>Candidatus Korarchaeum</taxon>
    </lineage>
</organism>
<dbReference type="Gene3D" id="1.10.1220.10">
    <property type="entry name" value="Met repressor-like"/>
    <property type="match status" value="1"/>
</dbReference>
<evidence type="ECO:0000313" key="2">
    <source>
        <dbReference type="EMBL" id="RSN67150.1"/>
    </source>
</evidence>
<dbReference type="EMBL" id="RCOR01000049">
    <property type="protein sequence ID" value="RSN67150.1"/>
    <property type="molecule type" value="Genomic_DNA"/>
</dbReference>
<protein>
    <submittedName>
        <fullName evidence="2">Ribbon-helix-helix domain-containing protein</fullName>
    </submittedName>
</protein>
<dbReference type="InterPro" id="IPR013321">
    <property type="entry name" value="Arc_rbn_hlx_hlx"/>
</dbReference>
<dbReference type="InterPro" id="IPR010985">
    <property type="entry name" value="Ribbon_hlx_hlx"/>
</dbReference>
<dbReference type="Pfam" id="PF12651">
    <property type="entry name" value="RHH_3"/>
    <property type="match status" value="1"/>
</dbReference>
<evidence type="ECO:0000259" key="1">
    <source>
        <dbReference type="Pfam" id="PF12651"/>
    </source>
</evidence>
<comment type="caution">
    <text evidence="2">The sequence shown here is derived from an EMBL/GenBank/DDBJ whole genome shotgun (WGS) entry which is preliminary data.</text>
</comment>
<accession>A0A3R9Q7T4</accession>
<dbReference type="GO" id="GO:0006355">
    <property type="term" value="P:regulation of DNA-templated transcription"/>
    <property type="evidence" value="ECO:0007669"/>
    <property type="project" value="InterPro"/>
</dbReference>
<sequence length="145" mass="16675">MHRPLDALILHISDQEGEIVKRRFGISIPEDLLDKLDSLSRELMVNRSSLIREMIEESIEGRSHLLTPHECTGILLVVSRGSEDAGRILEKYCKCIISRSHHHSEDCCVDISFVRAKSEEILKLERELRRIKGVSERYIPLSCIK</sequence>
<evidence type="ECO:0000313" key="3">
    <source>
        <dbReference type="Proteomes" id="UP000278149"/>
    </source>
</evidence>
<dbReference type="GO" id="GO:0003677">
    <property type="term" value="F:DNA binding"/>
    <property type="evidence" value="ECO:0007669"/>
    <property type="project" value="TreeGrafter"/>
</dbReference>
<gene>
    <name evidence="2" type="ORF">D9Q81_09015</name>
</gene>
<dbReference type="PANTHER" id="PTHR34719">
    <property type="entry name" value="NICKEL-RESPONSIVE REGULATOR"/>
    <property type="match status" value="1"/>
</dbReference>
<dbReference type="Proteomes" id="UP000278149">
    <property type="component" value="Unassembled WGS sequence"/>
</dbReference>
<dbReference type="CDD" id="cd22231">
    <property type="entry name" value="RHH_NikR_HicB-like"/>
    <property type="match status" value="1"/>
</dbReference>
<feature type="domain" description="Predicted DNA-binding protein ribbon-helix-helix" evidence="1">
    <location>
        <begin position="21"/>
        <end position="56"/>
    </location>
</feature>
<dbReference type="InterPro" id="IPR045865">
    <property type="entry name" value="ACT-like_dom_sf"/>
</dbReference>
<dbReference type="AlphaFoldDB" id="A0A3R9Q7T4"/>
<dbReference type="InterPro" id="IPR027271">
    <property type="entry name" value="Acetolactate_synth/TF_NikR_C"/>
</dbReference>
<dbReference type="SUPFAM" id="SSF47598">
    <property type="entry name" value="Ribbon-helix-helix"/>
    <property type="match status" value="1"/>
</dbReference>
<proteinExistence type="predicted"/>
<dbReference type="InterPro" id="IPR038733">
    <property type="entry name" value="Predicted_DNA_bind_prot_RHH"/>
</dbReference>
<reference evidence="2 3" key="1">
    <citation type="submission" date="2018-10" db="EMBL/GenBank/DDBJ databases">
        <title>Co-occurring genomic capacity for anaerobic methane metabolism and dissimilatory sulfite reduction discovered in the Korarchaeota.</title>
        <authorList>
            <person name="Mckay L.J."/>
            <person name="Dlakic M."/>
            <person name="Fields M.W."/>
            <person name="Delmont T.O."/>
            <person name="Eren A.M."/>
            <person name="Jay Z.J."/>
            <person name="Klingelsmith K.B."/>
            <person name="Rusch D.B."/>
            <person name="Inskeep W.P."/>
        </authorList>
    </citation>
    <scope>NUCLEOTIDE SEQUENCE [LARGE SCALE GENOMIC DNA]</scope>
    <source>
        <strain evidence="2 3">WS</strain>
    </source>
</reference>
<dbReference type="InterPro" id="IPR050192">
    <property type="entry name" value="CopG/NikR_regulator"/>
</dbReference>
<dbReference type="PANTHER" id="PTHR34719:SF2">
    <property type="entry name" value="NICKEL-RESPONSIVE REGULATOR"/>
    <property type="match status" value="1"/>
</dbReference>